<name>A0A4S3ME54_9RHOB</name>
<evidence type="ECO:0000256" key="2">
    <source>
        <dbReference type="ARBA" id="ARBA00023235"/>
    </source>
</evidence>
<comment type="similarity">
    <text evidence="1 4">Belongs to the 4-oxalocrotonate tautomerase family.</text>
</comment>
<dbReference type="RefSeq" id="WP_136337711.1">
    <property type="nucleotide sequence ID" value="NZ_SSMD01000001.1"/>
</dbReference>
<dbReference type="PANTHER" id="PTHR35530:SF1">
    <property type="entry name" value="2-HYDROXYMUCONATE TAUTOMERASE"/>
    <property type="match status" value="1"/>
</dbReference>
<accession>A0A4S3ME54</accession>
<keyword evidence="2 4" id="KW-0413">Isomerase</keyword>
<evidence type="ECO:0000256" key="4">
    <source>
        <dbReference type="RuleBase" id="RU362032"/>
    </source>
</evidence>
<keyword evidence="7" id="KW-1185">Reference proteome</keyword>
<dbReference type="SUPFAM" id="SSF55331">
    <property type="entry name" value="Tautomerase/MIF"/>
    <property type="match status" value="1"/>
</dbReference>
<dbReference type="Pfam" id="PF01361">
    <property type="entry name" value="Tautomerase"/>
    <property type="match status" value="1"/>
</dbReference>
<comment type="caution">
    <text evidence="6">The sequence shown here is derived from an EMBL/GenBank/DDBJ whole genome shotgun (WGS) entry which is preliminary data.</text>
</comment>
<sequence>MPLIEVTMVEGRTTEQKAALIAKLTDAAVEAVGAPIETIRVCIREIPGENWGIAGKPKGPIKGS</sequence>
<evidence type="ECO:0000313" key="6">
    <source>
        <dbReference type="EMBL" id="THD76767.1"/>
    </source>
</evidence>
<evidence type="ECO:0000313" key="7">
    <source>
        <dbReference type="Proteomes" id="UP000306113"/>
    </source>
</evidence>
<dbReference type="EC" id="5.3.2.-" evidence="4"/>
<dbReference type="PANTHER" id="PTHR35530">
    <property type="entry name" value="TAUTOMERASE-RELATED"/>
    <property type="match status" value="1"/>
</dbReference>
<evidence type="ECO:0000256" key="1">
    <source>
        <dbReference type="ARBA" id="ARBA00006723"/>
    </source>
</evidence>
<feature type="active site" description="Proton acceptor; via imino nitrogen" evidence="3">
    <location>
        <position position="2"/>
    </location>
</feature>
<dbReference type="NCBIfam" id="TIGR00013">
    <property type="entry name" value="taut"/>
    <property type="match status" value="1"/>
</dbReference>
<proteinExistence type="inferred from homology"/>
<dbReference type="EMBL" id="SSMD01000001">
    <property type="protein sequence ID" value="THD76767.1"/>
    <property type="molecule type" value="Genomic_DNA"/>
</dbReference>
<dbReference type="InterPro" id="IPR018191">
    <property type="entry name" value="4-OT"/>
</dbReference>
<dbReference type="InterPro" id="IPR014347">
    <property type="entry name" value="Tautomerase/MIF_sf"/>
</dbReference>
<dbReference type="NCBIfam" id="NF002571">
    <property type="entry name" value="PRK02220.1"/>
    <property type="match status" value="1"/>
</dbReference>
<organism evidence="6 7">
    <name type="scientific">Thalassobius vesicularis</name>
    <dbReference type="NCBI Taxonomy" id="1294297"/>
    <lineage>
        <taxon>Bacteria</taxon>
        <taxon>Pseudomonadati</taxon>
        <taxon>Pseudomonadota</taxon>
        <taxon>Alphaproteobacteria</taxon>
        <taxon>Rhodobacterales</taxon>
        <taxon>Roseobacteraceae</taxon>
        <taxon>Thalassovita</taxon>
    </lineage>
</organism>
<gene>
    <name evidence="6" type="ORF">E7681_02705</name>
</gene>
<evidence type="ECO:0000256" key="3">
    <source>
        <dbReference type="PIRSR" id="PIRSR618191-1"/>
    </source>
</evidence>
<dbReference type="GO" id="GO:0016853">
    <property type="term" value="F:isomerase activity"/>
    <property type="evidence" value="ECO:0007669"/>
    <property type="project" value="UniProtKB-UniRule"/>
</dbReference>
<reference evidence="6 7" key="1">
    <citation type="submission" date="2019-04" db="EMBL/GenBank/DDBJ databases">
        <title>Draft genome sequence of Youngimonas vesicularis.</title>
        <authorList>
            <person name="Hameed A."/>
        </authorList>
    </citation>
    <scope>NUCLEOTIDE SEQUENCE [LARGE SCALE GENOMIC DNA]</scope>
    <source>
        <strain evidence="6 7">CC-AMW-E</strain>
    </source>
</reference>
<feature type="domain" description="4-oxalocrotonate tautomerase-like" evidence="5">
    <location>
        <begin position="2"/>
        <end position="58"/>
    </location>
</feature>
<dbReference type="AlphaFoldDB" id="A0A4S3ME54"/>
<dbReference type="OrthoDB" id="8635217at2"/>
<protein>
    <recommendedName>
        <fullName evidence="4">Tautomerase</fullName>
        <ecNumber evidence="4">5.3.2.-</ecNumber>
    </recommendedName>
</protein>
<evidence type="ECO:0000259" key="5">
    <source>
        <dbReference type="Pfam" id="PF01361"/>
    </source>
</evidence>
<dbReference type="InterPro" id="IPR004370">
    <property type="entry name" value="4-OT-like_dom"/>
</dbReference>
<dbReference type="Gene3D" id="3.30.429.10">
    <property type="entry name" value="Macrophage Migration Inhibitory Factor"/>
    <property type="match status" value="1"/>
</dbReference>
<dbReference type="Proteomes" id="UP000306113">
    <property type="component" value="Unassembled WGS sequence"/>
</dbReference>